<gene>
    <name evidence="2" type="ORF">WDU93_11740</name>
</gene>
<organism evidence="2 3">
    <name type="scientific">Microbacterium istanbulense</name>
    <dbReference type="NCBI Taxonomy" id="3122049"/>
    <lineage>
        <taxon>Bacteria</taxon>
        <taxon>Bacillati</taxon>
        <taxon>Actinomycetota</taxon>
        <taxon>Actinomycetes</taxon>
        <taxon>Micrococcales</taxon>
        <taxon>Microbacteriaceae</taxon>
        <taxon>Microbacterium</taxon>
    </lineage>
</organism>
<reference evidence="2 3" key="1">
    <citation type="submission" date="2024-02" db="EMBL/GenBank/DDBJ databases">
        <authorList>
            <person name="Saticioglu I.B."/>
        </authorList>
    </citation>
    <scope>NUCLEOTIDE SEQUENCE [LARGE SCALE GENOMIC DNA]</scope>
    <source>
        <strain evidence="2 3">Mu-43</strain>
    </source>
</reference>
<feature type="region of interest" description="Disordered" evidence="1">
    <location>
        <begin position="33"/>
        <end position="71"/>
    </location>
</feature>
<keyword evidence="3" id="KW-1185">Reference proteome</keyword>
<dbReference type="Proteomes" id="UP001366085">
    <property type="component" value="Unassembled WGS sequence"/>
</dbReference>
<evidence type="ECO:0000313" key="2">
    <source>
        <dbReference type="EMBL" id="MEJ1092357.1"/>
    </source>
</evidence>
<proteinExistence type="predicted"/>
<comment type="caution">
    <text evidence="2">The sequence shown here is derived from an EMBL/GenBank/DDBJ whole genome shotgun (WGS) entry which is preliminary data.</text>
</comment>
<sequence>MIDGDHKYWYNSTTGEVEYGMLSPSIDRIGPFDTAEEAAHAPEVVAERSRAWTTEDAEEDAWGPDSHDTAK</sequence>
<dbReference type="RefSeq" id="WP_337320815.1">
    <property type="nucleotide sequence ID" value="NZ_JBBDGN010000011.1"/>
</dbReference>
<name>A0ABU8LNU5_9MICO</name>
<accession>A0ABU8LNU5</accession>
<evidence type="ECO:0000256" key="1">
    <source>
        <dbReference type="SAM" id="MobiDB-lite"/>
    </source>
</evidence>
<evidence type="ECO:0000313" key="3">
    <source>
        <dbReference type="Proteomes" id="UP001366085"/>
    </source>
</evidence>
<protein>
    <submittedName>
        <fullName evidence="2">SPOR domain-containing protein</fullName>
    </submittedName>
</protein>
<feature type="compositionally biased region" description="Basic and acidic residues" evidence="1">
    <location>
        <begin position="37"/>
        <end position="50"/>
    </location>
</feature>
<dbReference type="EMBL" id="JBBDGN010000011">
    <property type="protein sequence ID" value="MEJ1092357.1"/>
    <property type="molecule type" value="Genomic_DNA"/>
</dbReference>